<sequence length="183" mass="20864">MKKQRSAAKGKANRLAHTLLLIAIYFMASMTPAIAQQNSDRISLGFGCLYERGLDVTLSYEHETKYHNAWEYFANGYIKWDECASCGHVCPESFWNNYRSYGFGFAYKPCVVRGRNHHGNMRIGASAGSDTDRFLGGIHLGYEHNYTLRHGWKLFWQVKTDVMIKGEDLFRTGIVLGVKLPVK</sequence>
<accession>A0A5M5D677</accession>
<reference evidence="2 3" key="1">
    <citation type="journal article" date="2019" name="Nat. Med.">
        <title>A library of human gut bacterial isolates paired with longitudinal multiomics data enables mechanistic microbiome research.</title>
        <authorList>
            <person name="Poyet M."/>
            <person name="Groussin M."/>
            <person name="Gibbons S.M."/>
            <person name="Avila-Pacheco J."/>
            <person name="Jiang X."/>
            <person name="Kearney S.M."/>
            <person name="Perrotta A.R."/>
            <person name="Berdy B."/>
            <person name="Zhao S."/>
            <person name="Lieberman T.D."/>
            <person name="Swanson P.K."/>
            <person name="Smith M."/>
            <person name="Roesemann S."/>
            <person name="Alexander J.E."/>
            <person name="Rich S.A."/>
            <person name="Livny J."/>
            <person name="Vlamakis H."/>
            <person name="Clish C."/>
            <person name="Bullock K."/>
            <person name="Deik A."/>
            <person name="Scott J."/>
            <person name="Pierce K.A."/>
            <person name="Xavier R.J."/>
            <person name="Alm E.J."/>
        </authorList>
    </citation>
    <scope>NUCLEOTIDE SEQUENCE [LARGE SCALE GENOMIC DNA]</scope>
    <source>
        <strain evidence="2 3">BIOML-A134</strain>
    </source>
</reference>
<keyword evidence="1" id="KW-0732">Signal</keyword>
<dbReference type="Proteomes" id="UP000473905">
    <property type="component" value="Unassembled WGS sequence"/>
</dbReference>
<name>A0A5M5D677_BACOV</name>
<keyword evidence="3" id="KW-1185">Reference proteome</keyword>
<organism evidence="2 3">
    <name type="scientific">Bacteroides ovatus</name>
    <dbReference type="NCBI Taxonomy" id="28116"/>
    <lineage>
        <taxon>Bacteria</taxon>
        <taxon>Pseudomonadati</taxon>
        <taxon>Bacteroidota</taxon>
        <taxon>Bacteroidia</taxon>
        <taxon>Bacteroidales</taxon>
        <taxon>Bacteroidaceae</taxon>
        <taxon>Bacteroides</taxon>
    </lineage>
</organism>
<feature type="chain" id="PRO_5030132692" description="Conjugal transfer protein TraO" evidence="1">
    <location>
        <begin position="36"/>
        <end position="183"/>
    </location>
</feature>
<dbReference type="AlphaFoldDB" id="A0A5M5D677"/>
<evidence type="ECO:0008006" key="4">
    <source>
        <dbReference type="Google" id="ProtNLM"/>
    </source>
</evidence>
<evidence type="ECO:0000313" key="3">
    <source>
        <dbReference type="Proteomes" id="UP000473905"/>
    </source>
</evidence>
<proteinExistence type="predicted"/>
<feature type="signal peptide" evidence="1">
    <location>
        <begin position="1"/>
        <end position="35"/>
    </location>
</feature>
<gene>
    <name evidence="2" type="ORF">F3D66_30830</name>
</gene>
<comment type="caution">
    <text evidence="2">The sequence shown here is derived from an EMBL/GenBank/DDBJ whole genome shotgun (WGS) entry which is preliminary data.</text>
</comment>
<protein>
    <recommendedName>
        <fullName evidence="4">Conjugal transfer protein TraO</fullName>
    </recommendedName>
</protein>
<evidence type="ECO:0000313" key="2">
    <source>
        <dbReference type="EMBL" id="KAA4088384.1"/>
    </source>
</evidence>
<evidence type="ECO:0000256" key="1">
    <source>
        <dbReference type="SAM" id="SignalP"/>
    </source>
</evidence>
<dbReference type="EMBL" id="VWKB01000084">
    <property type="protein sequence ID" value="KAA4088384.1"/>
    <property type="molecule type" value="Genomic_DNA"/>
</dbReference>